<evidence type="ECO:0008006" key="6">
    <source>
        <dbReference type="Google" id="ProtNLM"/>
    </source>
</evidence>
<dbReference type="InterPro" id="IPR032474">
    <property type="entry name" value="Argonaute_N"/>
</dbReference>
<sequence>MGRRRDQEASSSRALAPSGGARDLCTSSGAIPRTFAPQKPDLSNVSPSSLGTKKRSLFVKANFFAIENFNKDIAFHYDVTFNPDKPKKLLRLVWEEIKKIYFPDNIIAFDGVKNAYTMIPIAGGKNEIMEHKIKIPNKNKNRDFEFKVAIKLVARVDLALVDQRCIHILEVVLRSAAAVKYTPVGRSFFSLSKPSIPLMDGLVIRSGLHFSVRQGSDKLYVNFDSIHKAFLKAQPIVDTIREMFSSFSVPPPIERQIFQLRIILKGVKVAYSVPTDSKPRFCTIADVSKPPDQITCEFKGSIITVEEYFKNVKNYSLKYRNLPCLKVGSSAFVPAELCSIVEDQVVQTHLSDKQSGEMIKLAAIDPSERVKKIQAEKAYLDFENSPFAKGFGINMNSEFQEIRGHVLDPPKLAYNEGLVTPENGRWHSDSLFLQSAVLKKWTIFILDRCIEREDADKLASQLIKQGRDMGLTIDKPYPFRSLNTRSGGNIQFFEKELSMCSGFDLVIVVGNNKDNVYTNLKNAADRKLNICTQFIKSTTLRRYKDYSKIIHNIILKLNAKLGGVNHALNKSEVPAKFSNASVVYVGADVTHPSVGEIGSPSVAAVCASHDASGFRYNGQICIQPPKEEIIIDLERIMIHNLNVYEKNMGKKPEIILFFRDGVGEGQFDEVKSKEITAIQRACSKFGPDYNAKITFLVVQKCHHACFFPVEQTTGRNKNVPPGTVVDNTITNPKDREFYLVSHYSPRGCSRPCRYHCLWDDNELSENELQEIVYYQCYTYSRCEQSVSYPAPTYYAHHAAARGKLYLVGDNCRGRSKQFDKQPSCKDKLQELPGMYFI</sequence>
<dbReference type="AlphaFoldDB" id="A0AAN9Z209"/>
<evidence type="ECO:0000259" key="3">
    <source>
        <dbReference type="PROSITE" id="PS50822"/>
    </source>
</evidence>
<accession>A0AAN9Z209</accession>
<feature type="domain" description="Piwi" evidence="3">
    <location>
        <begin position="504"/>
        <end position="799"/>
    </location>
</feature>
<dbReference type="GO" id="GO:0034587">
    <property type="term" value="P:piRNA processing"/>
    <property type="evidence" value="ECO:0007669"/>
    <property type="project" value="UniProtKB-ARBA"/>
</dbReference>
<evidence type="ECO:0000313" key="4">
    <source>
        <dbReference type="EMBL" id="KAK7793223.1"/>
    </source>
</evidence>
<dbReference type="Gene3D" id="2.170.260.10">
    <property type="entry name" value="paz domain"/>
    <property type="match status" value="1"/>
</dbReference>
<evidence type="ECO:0000259" key="2">
    <source>
        <dbReference type="PROSITE" id="PS50821"/>
    </source>
</evidence>
<feature type="region of interest" description="Disordered" evidence="1">
    <location>
        <begin position="1"/>
        <end position="49"/>
    </location>
</feature>
<dbReference type="Pfam" id="PF02171">
    <property type="entry name" value="Piwi"/>
    <property type="match status" value="1"/>
</dbReference>
<dbReference type="EMBL" id="JAZDUA010000396">
    <property type="protein sequence ID" value="KAK7793223.1"/>
    <property type="molecule type" value="Genomic_DNA"/>
</dbReference>
<dbReference type="GO" id="GO:0003723">
    <property type="term" value="F:RNA binding"/>
    <property type="evidence" value="ECO:0007669"/>
    <property type="project" value="InterPro"/>
</dbReference>
<dbReference type="InterPro" id="IPR003165">
    <property type="entry name" value="Piwi"/>
</dbReference>
<dbReference type="PROSITE" id="PS50822">
    <property type="entry name" value="PIWI"/>
    <property type="match status" value="1"/>
</dbReference>
<reference evidence="4 5" key="1">
    <citation type="submission" date="2024-03" db="EMBL/GenBank/DDBJ databases">
        <title>The genome assembly and annotation of the cricket Gryllus longicercus Weissman &amp; Gray.</title>
        <authorList>
            <person name="Szrajer S."/>
            <person name="Gray D."/>
            <person name="Ylla G."/>
        </authorList>
    </citation>
    <scope>NUCLEOTIDE SEQUENCE [LARGE SCALE GENOMIC DNA]</scope>
    <source>
        <strain evidence="4">DAG 2021-001</strain>
        <tissue evidence="4">Whole body minus gut</tissue>
    </source>
</reference>
<evidence type="ECO:0000313" key="5">
    <source>
        <dbReference type="Proteomes" id="UP001378592"/>
    </source>
</evidence>
<dbReference type="SUPFAM" id="SSF53098">
    <property type="entry name" value="Ribonuclease H-like"/>
    <property type="match status" value="1"/>
</dbReference>
<dbReference type="Pfam" id="PF02170">
    <property type="entry name" value="PAZ"/>
    <property type="match status" value="1"/>
</dbReference>
<dbReference type="SUPFAM" id="SSF101690">
    <property type="entry name" value="PAZ domain"/>
    <property type="match status" value="1"/>
</dbReference>
<dbReference type="InterPro" id="IPR036397">
    <property type="entry name" value="RNaseH_sf"/>
</dbReference>
<evidence type="ECO:0000256" key="1">
    <source>
        <dbReference type="SAM" id="MobiDB-lite"/>
    </source>
</evidence>
<dbReference type="Gene3D" id="3.30.420.10">
    <property type="entry name" value="Ribonuclease H-like superfamily/Ribonuclease H"/>
    <property type="match status" value="1"/>
</dbReference>
<feature type="domain" description="PAZ" evidence="2">
    <location>
        <begin position="238"/>
        <end position="342"/>
    </location>
</feature>
<dbReference type="CDD" id="cd02846">
    <property type="entry name" value="PAZ_argonaute_like"/>
    <property type="match status" value="1"/>
</dbReference>
<dbReference type="Pfam" id="PF16486">
    <property type="entry name" value="ArgoN"/>
    <property type="match status" value="1"/>
</dbReference>
<gene>
    <name evidence="4" type="ORF">R5R35_005074</name>
</gene>
<comment type="caution">
    <text evidence="4">The sequence shown here is derived from an EMBL/GenBank/DDBJ whole genome shotgun (WGS) entry which is preliminary data.</text>
</comment>
<dbReference type="InterPro" id="IPR014811">
    <property type="entry name" value="ArgoL1"/>
</dbReference>
<protein>
    <recommendedName>
        <fullName evidence="6">Protein argonaute-2</fullName>
    </recommendedName>
</protein>
<dbReference type="InterPro" id="IPR036085">
    <property type="entry name" value="PAZ_dom_sf"/>
</dbReference>
<proteinExistence type="predicted"/>
<name>A0AAN9Z209_9ORTH</name>
<dbReference type="SMART" id="SM00950">
    <property type="entry name" value="Piwi"/>
    <property type="match status" value="1"/>
</dbReference>
<dbReference type="PROSITE" id="PS50821">
    <property type="entry name" value="PAZ"/>
    <property type="match status" value="1"/>
</dbReference>
<dbReference type="Proteomes" id="UP001378592">
    <property type="component" value="Unassembled WGS sequence"/>
</dbReference>
<dbReference type="InterPro" id="IPR012337">
    <property type="entry name" value="RNaseH-like_sf"/>
</dbReference>
<keyword evidence="5" id="KW-1185">Reference proteome</keyword>
<organism evidence="4 5">
    <name type="scientific">Gryllus longicercus</name>
    <dbReference type="NCBI Taxonomy" id="2509291"/>
    <lineage>
        <taxon>Eukaryota</taxon>
        <taxon>Metazoa</taxon>
        <taxon>Ecdysozoa</taxon>
        <taxon>Arthropoda</taxon>
        <taxon>Hexapoda</taxon>
        <taxon>Insecta</taxon>
        <taxon>Pterygota</taxon>
        <taxon>Neoptera</taxon>
        <taxon>Polyneoptera</taxon>
        <taxon>Orthoptera</taxon>
        <taxon>Ensifera</taxon>
        <taxon>Gryllidea</taxon>
        <taxon>Grylloidea</taxon>
        <taxon>Gryllidae</taxon>
        <taxon>Gryllinae</taxon>
        <taxon>Gryllus</taxon>
    </lineage>
</organism>
<dbReference type="InterPro" id="IPR003100">
    <property type="entry name" value="PAZ_dom"/>
</dbReference>
<dbReference type="PANTHER" id="PTHR22891">
    <property type="entry name" value="EUKARYOTIC TRANSLATION INITIATION FACTOR 2C"/>
    <property type="match status" value="1"/>
</dbReference>
<dbReference type="Pfam" id="PF08699">
    <property type="entry name" value="ArgoL1"/>
    <property type="match status" value="1"/>
</dbReference>
<dbReference type="Gene3D" id="3.40.50.2300">
    <property type="match status" value="1"/>
</dbReference>
<dbReference type="SMART" id="SM01163">
    <property type="entry name" value="DUF1785"/>
    <property type="match status" value="1"/>
</dbReference>